<evidence type="ECO:0000256" key="1">
    <source>
        <dbReference type="SAM" id="Phobius"/>
    </source>
</evidence>
<sequence>MTATWSDAMARVAFYEKIESDAISAAGQAIRDVTGGSDTVGLLNANQRQMEAYASIARSQAATSYRASQVAMGAGLVLLVIGGACAYFITDPAAKIATATLAGVGTLVGGYISRTYIAVQYRAMEQMTYYFREPQVQSYILTAERIAHQLDAEERSQALGSIIDATLSRLLENPEEASARGSGKLPTS</sequence>
<reference evidence="3" key="1">
    <citation type="submission" date="2021-01" db="EMBL/GenBank/DDBJ databases">
        <title>Whole genome shotgun sequence of Catellatospora methionotrophica NBRC 14553.</title>
        <authorList>
            <person name="Komaki H."/>
            <person name="Tamura T."/>
        </authorList>
    </citation>
    <scope>NUCLEOTIDE SEQUENCE</scope>
    <source>
        <strain evidence="3">NBRC 14553</strain>
    </source>
</reference>
<dbReference type="AlphaFoldDB" id="A0A8J3LF04"/>
<keyword evidence="1" id="KW-0472">Membrane</keyword>
<organism evidence="3 4">
    <name type="scientific">Catellatospora methionotrophica</name>
    <dbReference type="NCBI Taxonomy" id="121620"/>
    <lineage>
        <taxon>Bacteria</taxon>
        <taxon>Bacillati</taxon>
        <taxon>Actinomycetota</taxon>
        <taxon>Actinomycetes</taxon>
        <taxon>Micromonosporales</taxon>
        <taxon>Micromonosporaceae</taxon>
        <taxon>Catellatospora</taxon>
    </lineage>
</organism>
<protein>
    <recommendedName>
        <fullName evidence="2">Cyanobacterial TRADD-N associated 2 transmembrane domain-containing protein</fullName>
    </recommendedName>
</protein>
<evidence type="ECO:0000313" key="3">
    <source>
        <dbReference type="EMBL" id="GIG14304.1"/>
    </source>
</evidence>
<proteinExistence type="predicted"/>
<dbReference type="Pfam" id="PF20712">
    <property type="entry name" value="CyanoTRADDas_TM"/>
    <property type="match status" value="1"/>
</dbReference>
<dbReference type="Proteomes" id="UP000660339">
    <property type="component" value="Unassembled WGS sequence"/>
</dbReference>
<keyword evidence="1" id="KW-1133">Transmembrane helix</keyword>
<feature type="transmembrane region" description="Helical" evidence="1">
    <location>
        <begin position="70"/>
        <end position="90"/>
    </location>
</feature>
<keyword evidence="4" id="KW-1185">Reference proteome</keyword>
<gene>
    <name evidence="3" type="ORF">Cme02nite_26360</name>
</gene>
<dbReference type="EMBL" id="BONJ01000010">
    <property type="protein sequence ID" value="GIG14304.1"/>
    <property type="molecule type" value="Genomic_DNA"/>
</dbReference>
<evidence type="ECO:0000259" key="2">
    <source>
        <dbReference type="Pfam" id="PF20712"/>
    </source>
</evidence>
<accession>A0A8J3LF04</accession>
<feature type="domain" description="Cyanobacterial TRADD-N associated 2 transmembrane" evidence="2">
    <location>
        <begin position="57"/>
        <end position="127"/>
    </location>
</feature>
<comment type="caution">
    <text evidence="3">The sequence shown here is derived from an EMBL/GenBank/DDBJ whole genome shotgun (WGS) entry which is preliminary data.</text>
</comment>
<evidence type="ECO:0000313" key="4">
    <source>
        <dbReference type="Proteomes" id="UP000660339"/>
    </source>
</evidence>
<dbReference type="InterPro" id="IPR048567">
    <property type="entry name" value="CyanoTRADDas_TM"/>
</dbReference>
<keyword evidence="1" id="KW-0812">Transmembrane</keyword>
<name>A0A8J3LF04_9ACTN</name>
<feature type="transmembrane region" description="Helical" evidence="1">
    <location>
        <begin position="96"/>
        <end position="117"/>
    </location>
</feature>